<dbReference type="Gene3D" id="3.30.1330.230">
    <property type="match status" value="1"/>
</dbReference>
<comment type="caution">
    <text evidence="2">The sequence shown here is derived from an EMBL/GenBank/DDBJ whole genome shotgun (WGS) entry which is preliminary data.</text>
</comment>
<dbReference type="PANTHER" id="PTHR37809">
    <property type="entry name" value="RIBOSOMAL PROTEIN S12 METHYLTHIOTRANSFERASE ACCESSORY FACTOR YCAO"/>
    <property type="match status" value="1"/>
</dbReference>
<organism evidence="2 3">
    <name type="scientific">Pseudodesulfovibrio alkaliphilus</name>
    <dbReference type="NCBI Taxonomy" id="2661613"/>
    <lineage>
        <taxon>Bacteria</taxon>
        <taxon>Pseudomonadati</taxon>
        <taxon>Thermodesulfobacteriota</taxon>
        <taxon>Desulfovibrionia</taxon>
        <taxon>Desulfovibrionales</taxon>
        <taxon>Desulfovibrionaceae</taxon>
    </lineage>
</organism>
<dbReference type="RefSeq" id="WP_155935687.1">
    <property type="nucleotide sequence ID" value="NZ_WODC01000014.1"/>
</dbReference>
<dbReference type="PANTHER" id="PTHR37809:SF1">
    <property type="entry name" value="RIBOSOMAL PROTEIN S12 METHYLTHIOTRANSFERASE ACCESSORY FACTOR YCAO"/>
    <property type="match status" value="1"/>
</dbReference>
<dbReference type="Gene3D" id="3.30.160.660">
    <property type="match status" value="1"/>
</dbReference>
<feature type="domain" description="YcaO" evidence="1">
    <location>
        <begin position="67"/>
        <end position="447"/>
    </location>
</feature>
<name>A0A7K1KRX0_9BACT</name>
<proteinExistence type="predicted"/>
<evidence type="ECO:0000313" key="2">
    <source>
        <dbReference type="EMBL" id="MUM78835.1"/>
    </source>
</evidence>
<dbReference type="Proteomes" id="UP000461162">
    <property type="component" value="Unassembled WGS sequence"/>
</dbReference>
<gene>
    <name evidence="2" type="ORF">GKC30_14455</name>
</gene>
<dbReference type="AlphaFoldDB" id="A0A7K1KRX0"/>
<accession>A0A7K1KRX0</accession>
<dbReference type="Pfam" id="PF02624">
    <property type="entry name" value="YcaO"/>
    <property type="match status" value="1"/>
</dbReference>
<reference evidence="2 3" key="1">
    <citation type="submission" date="2019-11" db="EMBL/GenBank/DDBJ databases">
        <title>Pseudodesulfovibrio alkaliphilus, sp. nov., an alkaliphilic sulfate-reducing bacteria from mud volcano of Taman peninsula, Russia.</title>
        <authorList>
            <person name="Frolova A."/>
            <person name="Merkel A.Y."/>
            <person name="Slobodkin A.I."/>
        </authorList>
    </citation>
    <scope>NUCLEOTIDE SEQUENCE [LARGE SCALE GENOMIC DNA]</scope>
    <source>
        <strain evidence="2 3">F-1</strain>
    </source>
</reference>
<dbReference type="InterPro" id="IPR003776">
    <property type="entry name" value="YcaO-like_dom"/>
</dbReference>
<evidence type="ECO:0000259" key="1">
    <source>
        <dbReference type="PROSITE" id="PS51664"/>
    </source>
</evidence>
<dbReference type="Gene3D" id="3.30.40.250">
    <property type="match status" value="1"/>
</dbReference>
<protein>
    <recommendedName>
        <fullName evidence="1">YcaO domain-containing protein</fullName>
    </recommendedName>
</protein>
<dbReference type="EMBL" id="WODC01000014">
    <property type="protein sequence ID" value="MUM78835.1"/>
    <property type="molecule type" value="Genomic_DNA"/>
</dbReference>
<sequence>MKHVFSSTQHHGQEPGLHLVVSPKTGVVKSLGHLFRNPGEPGPHIVSSTITAFHRFSDNKADFATTGTSLNPKQAHWSAMGESVERYCAALSDFQELVPATYKELLDSEKPALHPDRLNLFTQEQYDSEGFPFSRLQEEQRISWINGSRFDDGSRIFVPANFVFNQYCPAQDEARIYPDIHPGVASGFSAERALTGAMLEIVERDTMMIHWLNSIPVTGIAKDNEYERVLSDCNIPPHLNLHLAFFETDLPATCIFALLMDEQNGLIGGGCSAGFFAPAVARKATCEAIQILRLSQEVKRGERGRLASKKGPIPTAFLDPEARKKLPMTELLYNLGFYLDTDNWDTLHDLISPAKIIPLQDCSKLPTKDKLPTLVAGFSDAGLSPICVELTTPDVAELGWLVFRVIAPGAVPNLPTAYPPSAVNRLRTVPRKLGHATPEKWNQAPMPYA</sequence>
<dbReference type="PROSITE" id="PS51664">
    <property type="entry name" value="YCAO"/>
    <property type="match status" value="1"/>
</dbReference>
<keyword evidence="3" id="KW-1185">Reference proteome</keyword>
<evidence type="ECO:0000313" key="3">
    <source>
        <dbReference type="Proteomes" id="UP000461162"/>
    </source>
</evidence>